<gene>
    <name evidence="2" type="ORF">FRX31_027626</name>
</gene>
<proteinExistence type="predicted"/>
<keyword evidence="3" id="KW-1185">Reference proteome</keyword>
<feature type="non-terminal residue" evidence="2">
    <location>
        <position position="1"/>
    </location>
</feature>
<name>A0A7J6VCF0_THATH</name>
<dbReference type="AlphaFoldDB" id="A0A7J6VCF0"/>
<reference evidence="2 3" key="1">
    <citation type="submission" date="2020-06" db="EMBL/GenBank/DDBJ databases">
        <title>Transcriptomic and genomic resources for Thalictrum thalictroides and T. hernandezii: Facilitating candidate gene discovery in an emerging model plant lineage.</title>
        <authorList>
            <person name="Arias T."/>
            <person name="Riano-Pachon D.M."/>
            <person name="Di Stilio V.S."/>
        </authorList>
    </citation>
    <scope>NUCLEOTIDE SEQUENCE [LARGE SCALE GENOMIC DNA]</scope>
    <source>
        <strain evidence="3">cv. WT478/WT964</strain>
        <tissue evidence="2">Leaves</tissue>
    </source>
</reference>
<evidence type="ECO:0000256" key="1">
    <source>
        <dbReference type="SAM" id="MobiDB-lite"/>
    </source>
</evidence>
<evidence type="ECO:0000313" key="2">
    <source>
        <dbReference type="EMBL" id="KAF5182784.1"/>
    </source>
</evidence>
<comment type="caution">
    <text evidence="2">The sequence shown here is derived from an EMBL/GenBank/DDBJ whole genome shotgun (WGS) entry which is preliminary data.</text>
</comment>
<dbReference type="OrthoDB" id="8775810at2759"/>
<dbReference type="EMBL" id="JABWDY010034307">
    <property type="protein sequence ID" value="KAF5182784.1"/>
    <property type="molecule type" value="Genomic_DNA"/>
</dbReference>
<organism evidence="2 3">
    <name type="scientific">Thalictrum thalictroides</name>
    <name type="common">Rue-anemone</name>
    <name type="synonym">Anemone thalictroides</name>
    <dbReference type="NCBI Taxonomy" id="46969"/>
    <lineage>
        <taxon>Eukaryota</taxon>
        <taxon>Viridiplantae</taxon>
        <taxon>Streptophyta</taxon>
        <taxon>Embryophyta</taxon>
        <taxon>Tracheophyta</taxon>
        <taxon>Spermatophyta</taxon>
        <taxon>Magnoliopsida</taxon>
        <taxon>Ranunculales</taxon>
        <taxon>Ranunculaceae</taxon>
        <taxon>Thalictroideae</taxon>
        <taxon>Thalictrum</taxon>
    </lineage>
</organism>
<feature type="region of interest" description="Disordered" evidence="1">
    <location>
        <begin position="178"/>
        <end position="203"/>
    </location>
</feature>
<accession>A0A7J6VCF0</accession>
<evidence type="ECO:0000313" key="3">
    <source>
        <dbReference type="Proteomes" id="UP000554482"/>
    </source>
</evidence>
<sequence>MVFHRGMHRKKNHVHITCVIGLASLELLANFIIPNHCCRWIHELIKGTSIRNCSDGELIRRKTLGDQLFGDRNNIVIVSHNNNKENLIPPPPPLPQLNSKEPVVVLSKNKTNVVPFSERNSVKEELLDKNLNLPPSPSPLVAKSKLLKSSSLQLCMHLNEPDSTFGLKVWDHIESDHSSGANVWDHSDSEAAAPASSWSTLPN</sequence>
<dbReference type="Proteomes" id="UP000554482">
    <property type="component" value="Unassembled WGS sequence"/>
</dbReference>
<protein>
    <submittedName>
        <fullName evidence="2">Uncharacterized protein</fullName>
    </submittedName>
</protein>